<evidence type="ECO:0008006" key="4">
    <source>
        <dbReference type="Google" id="ProtNLM"/>
    </source>
</evidence>
<protein>
    <recommendedName>
        <fullName evidence="4">CopG family transcriptional regulator</fullName>
    </recommendedName>
</protein>
<name>A0ABT8RG53_9BACT</name>
<gene>
    <name evidence="2" type="ORF">Q0590_32625</name>
</gene>
<dbReference type="RefSeq" id="WP_302041865.1">
    <property type="nucleotide sequence ID" value="NZ_JAUKPO010000042.1"/>
</dbReference>
<comment type="caution">
    <text evidence="2">The sequence shown here is derived from an EMBL/GenBank/DDBJ whole genome shotgun (WGS) entry which is preliminary data.</text>
</comment>
<keyword evidence="3" id="KW-1185">Reference proteome</keyword>
<sequence length="94" mass="10942">MAKENKTFDFKPLPQIKQAIVEQTVADDNSLSKVTAFVPSTIIEKMKDWGHWEGMTQIEIINEALSQYFKDKDVKPRPEKVRNRKKVGRKPKIK</sequence>
<evidence type="ECO:0000313" key="2">
    <source>
        <dbReference type="EMBL" id="MDO1451065.1"/>
    </source>
</evidence>
<feature type="compositionally biased region" description="Basic and acidic residues" evidence="1">
    <location>
        <begin position="72"/>
        <end position="81"/>
    </location>
</feature>
<evidence type="ECO:0000313" key="3">
    <source>
        <dbReference type="Proteomes" id="UP001168528"/>
    </source>
</evidence>
<feature type="region of interest" description="Disordered" evidence="1">
    <location>
        <begin position="72"/>
        <end position="94"/>
    </location>
</feature>
<feature type="compositionally biased region" description="Basic residues" evidence="1">
    <location>
        <begin position="82"/>
        <end position="94"/>
    </location>
</feature>
<organism evidence="2 3">
    <name type="scientific">Rhodocytophaga aerolata</name>
    <dbReference type="NCBI Taxonomy" id="455078"/>
    <lineage>
        <taxon>Bacteria</taxon>
        <taxon>Pseudomonadati</taxon>
        <taxon>Bacteroidota</taxon>
        <taxon>Cytophagia</taxon>
        <taxon>Cytophagales</taxon>
        <taxon>Rhodocytophagaceae</taxon>
        <taxon>Rhodocytophaga</taxon>
    </lineage>
</organism>
<reference evidence="2" key="1">
    <citation type="submission" date="2023-07" db="EMBL/GenBank/DDBJ databases">
        <title>The genome sequence of Rhodocytophaga aerolata KACC 12507.</title>
        <authorList>
            <person name="Zhang X."/>
        </authorList>
    </citation>
    <scope>NUCLEOTIDE SEQUENCE</scope>
    <source>
        <strain evidence="2">KACC 12507</strain>
    </source>
</reference>
<accession>A0ABT8RG53</accession>
<evidence type="ECO:0000256" key="1">
    <source>
        <dbReference type="SAM" id="MobiDB-lite"/>
    </source>
</evidence>
<dbReference type="Proteomes" id="UP001168528">
    <property type="component" value="Unassembled WGS sequence"/>
</dbReference>
<dbReference type="EMBL" id="JAUKPO010000042">
    <property type="protein sequence ID" value="MDO1451065.1"/>
    <property type="molecule type" value="Genomic_DNA"/>
</dbReference>
<proteinExistence type="predicted"/>